<protein>
    <submittedName>
        <fullName evidence="1">Uncharacterized protein</fullName>
    </submittedName>
</protein>
<evidence type="ECO:0000313" key="1">
    <source>
        <dbReference type="EMBL" id="KAA8565288.1"/>
    </source>
</evidence>
<evidence type="ECO:0000313" key="2">
    <source>
        <dbReference type="Proteomes" id="UP000322873"/>
    </source>
</evidence>
<gene>
    <name evidence="1" type="ORF">EYC84_011011</name>
</gene>
<accession>A0A5M9J6V3</accession>
<organism evidence="1 2">
    <name type="scientific">Monilinia fructicola</name>
    <name type="common">Brown rot fungus</name>
    <name type="synonym">Ciboria fructicola</name>
    <dbReference type="NCBI Taxonomy" id="38448"/>
    <lineage>
        <taxon>Eukaryota</taxon>
        <taxon>Fungi</taxon>
        <taxon>Dikarya</taxon>
        <taxon>Ascomycota</taxon>
        <taxon>Pezizomycotina</taxon>
        <taxon>Leotiomycetes</taxon>
        <taxon>Helotiales</taxon>
        <taxon>Sclerotiniaceae</taxon>
        <taxon>Monilinia</taxon>
    </lineage>
</organism>
<sequence length="68" mass="8304">MDTEGDMKDKEEYALYKYSQDKHFVNNLWSIKFKTYVIKNHHGFFIIYKITMDRPSFIKNFYILVGIE</sequence>
<comment type="caution">
    <text evidence="1">The sequence shown here is derived from an EMBL/GenBank/DDBJ whole genome shotgun (WGS) entry which is preliminary data.</text>
</comment>
<keyword evidence="2" id="KW-1185">Reference proteome</keyword>
<reference evidence="1 2" key="1">
    <citation type="submission" date="2019-06" db="EMBL/GenBank/DDBJ databases">
        <title>Genome Sequence of the Brown Rot Fungal Pathogen Monilinia fructicola.</title>
        <authorList>
            <person name="De Miccolis Angelini R.M."/>
            <person name="Landi L."/>
            <person name="Abate D."/>
            <person name="Pollastro S."/>
            <person name="Romanazzi G."/>
            <person name="Faretra F."/>
        </authorList>
    </citation>
    <scope>NUCLEOTIDE SEQUENCE [LARGE SCALE GENOMIC DNA]</scope>
    <source>
        <strain evidence="1 2">Mfrc123</strain>
    </source>
</reference>
<name>A0A5M9J6V3_MONFR</name>
<dbReference type="AlphaFoldDB" id="A0A5M9J6V3"/>
<dbReference type="Proteomes" id="UP000322873">
    <property type="component" value="Unassembled WGS sequence"/>
</dbReference>
<proteinExistence type="predicted"/>
<dbReference type="EMBL" id="VICG01000014">
    <property type="protein sequence ID" value="KAA8565288.1"/>
    <property type="molecule type" value="Genomic_DNA"/>
</dbReference>